<dbReference type="GO" id="GO:0033768">
    <property type="term" value="C:SUMO-targeted ubiquitin ligase complex"/>
    <property type="evidence" value="ECO:0007669"/>
    <property type="project" value="TreeGrafter"/>
</dbReference>
<dbReference type="EMBL" id="MU006776">
    <property type="protein sequence ID" value="KAF2646180.1"/>
    <property type="molecule type" value="Genomic_DNA"/>
</dbReference>
<gene>
    <name evidence="2" type="ORF">P280DRAFT_464420</name>
</gene>
<name>A0A6A6SF64_9PLEO</name>
<proteinExistence type="predicted"/>
<dbReference type="PANTHER" id="PTHR28042:SF1">
    <property type="entry name" value="E3 UBIQUITIN-PROTEIN LIGASE COMPLEX SLX5-SLX8 SUBUNIT SLX5"/>
    <property type="match status" value="1"/>
</dbReference>
<feature type="compositionally biased region" description="Pro residues" evidence="1">
    <location>
        <begin position="56"/>
        <end position="66"/>
    </location>
</feature>
<evidence type="ECO:0000313" key="3">
    <source>
        <dbReference type="Proteomes" id="UP000799753"/>
    </source>
</evidence>
<dbReference type="AlphaFoldDB" id="A0A6A6SF64"/>
<dbReference type="InterPro" id="IPR038886">
    <property type="entry name" value="E3_SLX5/Rfp1"/>
</dbReference>
<dbReference type="SUPFAM" id="SSF57850">
    <property type="entry name" value="RING/U-box"/>
    <property type="match status" value="1"/>
</dbReference>
<dbReference type="GO" id="GO:0004842">
    <property type="term" value="F:ubiquitin-protein transferase activity"/>
    <property type="evidence" value="ECO:0007669"/>
    <property type="project" value="TreeGrafter"/>
</dbReference>
<protein>
    <recommendedName>
        <fullName evidence="4">RING-type domain-containing protein</fullName>
    </recommendedName>
</protein>
<dbReference type="PANTHER" id="PTHR28042">
    <property type="entry name" value="E3 UBIQUITIN-PROTEIN LIGASE COMPLEX SLX5-SLX8 SUBUNIT SLX5"/>
    <property type="match status" value="1"/>
</dbReference>
<sequence length="329" mass="37741">MADALPFGYTHRNKRSRARMEDHDMPQRYHGDGLDYRRPVTSNVIDLTQETNENPRAPPMRAPRPPRFGRDIMRDVIDLVDEDTQRPAPHSPEIQFVSSRPIERREEDEVEFVSENPLPEARRIERGRNMLSVDMVQHILELPHLRAHFENHDRRHQAERTERQRQATMNRFVHRAQVAANRGAPRIPRRAGGHIQVGAFVAPTMHYGHAAFNLGYRDVEEEPPAAPTYNAPQQAPAGFTRSPQEEDTLICPNCEEELCKGETEQKRQVWIVKSCGHVYCGECTANRAVSKSSTKGKEKQPTSRKFKICVVEDCDKKVASPKTMVQIFL</sequence>
<evidence type="ECO:0000256" key="1">
    <source>
        <dbReference type="SAM" id="MobiDB-lite"/>
    </source>
</evidence>
<evidence type="ECO:0008006" key="4">
    <source>
        <dbReference type="Google" id="ProtNLM"/>
    </source>
</evidence>
<feature type="region of interest" description="Disordered" evidence="1">
    <location>
        <begin position="1"/>
        <end position="21"/>
    </location>
</feature>
<dbReference type="Proteomes" id="UP000799753">
    <property type="component" value="Unassembled WGS sequence"/>
</dbReference>
<organism evidence="2 3">
    <name type="scientific">Massarina eburnea CBS 473.64</name>
    <dbReference type="NCBI Taxonomy" id="1395130"/>
    <lineage>
        <taxon>Eukaryota</taxon>
        <taxon>Fungi</taxon>
        <taxon>Dikarya</taxon>
        <taxon>Ascomycota</taxon>
        <taxon>Pezizomycotina</taxon>
        <taxon>Dothideomycetes</taxon>
        <taxon>Pleosporomycetidae</taxon>
        <taxon>Pleosporales</taxon>
        <taxon>Massarineae</taxon>
        <taxon>Massarinaceae</taxon>
        <taxon>Massarina</taxon>
    </lineage>
</organism>
<feature type="region of interest" description="Disordered" evidence="1">
    <location>
        <begin position="50"/>
        <end position="69"/>
    </location>
</feature>
<evidence type="ECO:0000313" key="2">
    <source>
        <dbReference type="EMBL" id="KAF2646180.1"/>
    </source>
</evidence>
<reference evidence="2" key="1">
    <citation type="journal article" date="2020" name="Stud. Mycol.">
        <title>101 Dothideomycetes genomes: a test case for predicting lifestyles and emergence of pathogens.</title>
        <authorList>
            <person name="Haridas S."/>
            <person name="Albert R."/>
            <person name="Binder M."/>
            <person name="Bloem J."/>
            <person name="Labutti K."/>
            <person name="Salamov A."/>
            <person name="Andreopoulos B."/>
            <person name="Baker S."/>
            <person name="Barry K."/>
            <person name="Bills G."/>
            <person name="Bluhm B."/>
            <person name="Cannon C."/>
            <person name="Castanera R."/>
            <person name="Culley D."/>
            <person name="Daum C."/>
            <person name="Ezra D."/>
            <person name="Gonzalez J."/>
            <person name="Henrissat B."/>
            <person name="Kuo A."/>
            <person name="Liang C."/>
            <person name="Lipzen A."/>
            <person name="Lutzoni F."/>
            <person name="Magnuson J."/>
            <person name="Mondo S."/>
            <person name="Nolan M."/>
            <person name="Ohm R."/>
            <person name="Pangilinan J."/>
            <person name="Park H.-J."/>
            <person name="Ramirez L."/>
            <person name="Alfaro M."/>
            <person name="Sun H."/>
            <person name="Tritt A."/>
            <person name="Yoshinaga Y."/>
            <person name="Zwiers L.-H."/>
            <person name="Turgeon B."/>
            <person name="Goodwin S."/>
            <person name="Spatafora J."/>
            <person name="Crous P."/>
            <person name="Grigoriev I."/>
        </authorList>
    </citation>
    <scope>NUCLEOTIDE SEQUENCE</scope>
    <source>
        <strain evidence="2">CBS 473.64</strain>
    </source>
</reference>
<keyword evidence="3" id="KW-1185">Reference proteome</keyword>
<accession>A0A6A6SF64</accession>
<dbReference type="OrthoDB" id="2398441at2759"/>